<dbReference type="EMBL" id="MT141466">
    <property type="protein sequence ID" value="QJA62271.1"/>
    <property type="molecule type" value="Genomic_DNA"/>
</dbReference>
<dbReference type="AlphaFoldDB" id="A0A6H1ZJ95"/>
<gene>
    <name evidence="2" type="ORF">MM415B00805_0015</name>
    <name evidence="1" type="ORF">TM448A00708_0007</name>
    <name evidence="3" type="ORF">TM448B00745_0014</name>
</gene>
<proteinExistence type="predicted"/>
<dbReference type="EMBL" id="MT144653">
    <property type="protein sequence ID" value="QJH96499.1"/>
    <property type="molecule type" value="Genomic_DNA"/>
</dbReference>
<name>A0A6H1ZJ95_9ZZZZ</name>
<dbReference type="EMBL" id="MT144051">
    <property type="protein sequence ID" value="QJA47634.1"/>
    <property type="molecule type" value="Genomic_DNA"/>
</dbReference>
<reference evidence="1" key="1">
    <citation type="submission" date="2020-03" db="EMBL/GenBank/DDBJ databases">
        <title>The deep terrestrial virosphere.</title>
        <authorList>
            <person name="Holmfeldt K."/>
            <person name="Nilsson E."/>
            <person name="Simone D."/>
            <person name="Lopez-Fernandez M."/>
            <person name="Wu X."/>
            <person name="de Brujin I."/>
            <person name="Lundin D."/>
            <person name="Andersson A."/>
            <person name="Bertilsson S."/>
            <person name="Dopson M."/>
        </authorList>
    </citation>
    <scope>NUCLEOTIDE SEQUENCE</scope>
    <source>
        <strain evidence="2">MM415B00805</strain>
        <strain evidence="1">TM448A00708</strain>
        <strain evidence="3">TM448B00745</strain>
    </source>
</reference>
<organism evidence="1">
    <name type="scientific">viral metagenome</name>
    <dbReference type="NCBI Taxonomy" id="1070528"/>
    <lineage>
        <taxon>unclassified sequences</taxon>
        <taxon>metagenomes</taxon>
        <taxon>organismal metagenomes</taxon>
    </lineage>
</organism>
<evidence type="ECO:0000313" key="1">
    <source>
        <dbReference type="EMBL" id="QJA47634.1"/>
    </source>
</evidence>
<sequence length="158" mass="17002">MNRLTEVVLHPFGRGALTTTGVQYSALLTTSTDDYETVEEAEVDLPVDLKRATEPLVELEFGLTCAVQSSGATESVLFKWQYSLDGGVTWADLVPEVTYAANASVLTEYTYAGLFPVTTFNTAPFNLRLQIKSGGAGGETAKGKTKASSYVRAVYSNN</sequence>
<protein>
    <submittedName>
        <fullName evidence="1">Uncharacterized protein</fullName>
    </submittedName>
</protein>
<accession>A0A6H1ZJ95</accession>
<evidence type="ECO:0000313" key="2">
    <source>
        <dbReference type="EMBL" id="QJA62271.1"/>
    </source>
</evidence>
<evidence type="ECO:0000313" key="3">
    <source>
        <dbReference type="EMBL" id="QJH96499.1"/>
    </source>
</evidence>